<organism evidence="3 4">
    <name type="scientific">Haloarcula saliterrae</name>
    <dbReference type="NCBI Taxonomy" id="2950534"/>
    <lineage>
        <taxon>Archaea</taxon>
        <taxon>Methanobacteriati</taxon>
        <taxon>Methanobacteriota</taxon>
        <taxon>Stenosarchaea group</taxon>
        <taxon>Halobacteria</taxon>
        <taxon>Halobacteriales</taxon>
        <taxon>Haloarculaceae</taxon>
        <taxon>Haloarcula</taxon>
    </lineage>
</organism>
<feature type="domain" description="DUF58" evidence="2">
    <location>
        <begin position="194"/>
        <end position="363"/>
    </location>
</feature>
<dbReference type="Pfam" id="PF01345">
    <property type="entry name" value="DUF11"/>
    <property type="match status" value="1"/>
</dbReference>
<dbReference type="InterPro" id="IPR001434">
    <property type="entry name" value="OmcB-like_DUF11"/>
</dbReference>
<accession>A0ABU2FBW3</accession>
<comment type="caution">
    <text evidence="3">The sequence shown here is derived from an EMBL/GenBank/DDBJ whole genome shotgun (WGS) entry which is preliminary data.</text>
</comment>
<dbReference type="Pfam" id="PF01882">
    <property type="entry name" value="DUF58"/>
    <property type="match status" value="1"/>
</dbReference>
<gene>
    <name evidence="3" type="ORF">NDI56_10180</name>
</gene>
<reference evidence="3 4" key="1">
    <citation type="submission" date="2022-06" db="EMBL/GenBank/DDBJ databases">
        <title>Haloarcula sp. a new haloarchaeum isolate from saline soil.</title>
        <authorList>
            <person name="Strakova D."/>
            <person name="Galisteo C."/>
            <person name="Sanchez-Porro C."/>
            <person name="Ventosa A."/>
        </authorList>
    </citation>
    <scope>NUCLEOTIDE SEQUENCE [LARGE SCALE GENOMIC DNA]</scope>
    <source>
        <strain evidence="3 4">S1CR25-12</strain>
    </source>
</reference>
<keyword evidence="4" id="KW-1185">Reference proteome</keyword>
<sequence length="427" mass="45597">MTVRTTGRWRGLAAVALFFVAVGVLADRPATLLVGVVGAGLAVYPRLSGPPGVDLALERRLDDAAPARGEPVTVTTRVENTGDRTLTDCRVVDGVPPMLTVTSGSPRHAAVLRPGEATEFSYAVETEYGRHQFDPATVVARDITGAHEVETAVVAGTEIQCADSVPELPVREQPDGHAGRLVTDEGGSGIEFHSVREYRPGDPMGRIDSKRWARTGELTTVEFREERPTSVVLLVDARAPAYRAEAEGRPNAVAHSLAGVEQLLSALEDTRDAVGLAALGRELCVRAPGVGSDHEAALWQLLATHPAFDATPPGAGKAGDRASGETERQTALLRKHLDSDAQVVVLSPLADERIVEAVRTLAAAGHAATVVSPDVTVEGSLGRRLARRERTMRIRAVRRAEVPVVDWDPSTPLGTVLLDEQRRRWSA</sequence>
<dbReference type="Proteomes" id="UP001259659">
    <property type="component" value="Unassembled WGS sequence"/>
</dbReference>
<evidence type="ECO:0000259" key="1">
    <source>
        <dbReference type="Pfam" id="PF01345"/>
    </source>
</evidence>
<feature type="domain" description="DUF11" evidence="1">
    <location>
        <begin position="54"/>
        <end position="108"/>
    </location>
</feature>
<dbReference type="InterPro" id="IPR002881">
    <property type="entry name" value="DUF58"/>
</dbReference>
<proteinExistence type="predicted"/>
<evidence type="ECO:0000259" key="2">
    <source>
        <dbReference type="Pfam" id="PF01882"/>
    </source>
</evidence>
<name>A0ABU2FBW3_9EURY</name>
<evidence type="ECO:0000313" key="4">
    <source>
        <dbReference type="Proteomes" id="UP001259659"/>
    </source>
</evidence>
<dbReference type="RefSeq" id="WP_310919400.1">
    <property type="nucleotide sequence ID" value="NZ_JAMQON010000002.1"/>
</dbReference>
<evidence type="ECO:0000313" key="3">
    <source>
        <dbReference type="EMBL" id="MDS0259757.1"/>
    </source>
</evidence>
<dbReference type="PANTHER" id="PTHR33608:SF6">
    <property type="entry name" value="BLL2464 PROTEIN"/>
    <property type="match status" value="1"/>
</dbReference>
<dbReference type="PANTHER" id="PTHR33608">
    <property type="entry name" value="BLL2464 PROTEIN"/>
    <property type="match status" value="1"/>
</dbReference>
<dbReference type="EMBL" id="JAMQON010000002">
    <property type="protein sequence ID" value="MDS0259757.1"/>
    <property type="molecule type" value="Genomic_DNA"/>
</dbReference>
<protein>
    <submittedName>
        <fullName evidence="3">DUF58 domain-containing protein</fullName>
    </submittedName>
</protein>